<keyword evidence="2" id="KW-1185">Reference proteome</keyword>
<sequence length="47" mass="5376">MCDEMIPNSWEYEIGEQVLLGLFKDENGGYTIMPGEGIRKVVLEKKD</sequence>
<proteinExistence type="predicted"/>
<protein>
    <submittedName>
        <fullName evidence="1">Uncharacterized protein</fullName>
    </submittedName>
</protein>
<gene>
    <name evidence="1" type="ORF">MsAm2_09210</name>
</gene>
<dbReference type="EMBL" id="CP131061">
    <property type="protein sequence ID" value="WNY27130.1"/>
    <property type="molecule type" value="Genomic_DNA"/>
</dbReference>
<evidence type="ECO:0000313" key="2">
    <source>
        <dbReference type="Proteomes" id="UP001304970"/>
    </source>
</evidence>
<evidence type="ECO:0000313" key="1">
    <source>
        <dbReference type="EMBL" id="WNY27130.1"/>
    </source>
</evidence>
<name>A0AA96V777_9EURY</name>
<dbReference type="Proteomes" id="UP001304970">
    <property type="component" value="Chromosome"/>
</dbReference>
<organism evidence="1 2">
    <name type="scientific">Methanolapillus ohkumae</name>
    <dbReference type="NCBI Taxonomy" id="3028298"/>
    <lineage>
        <taxon>Archaea</taxon>
        <taxon>Methanobacteriati</taxon>
        <taxon>Methanobacteriota</taxon>
        <taxon>Stenosarchaea group</taxon>
        <taxon>Methanomicrobia</taxon>
        <taxon>Methanosarcinales</taxon>
        <taxon>Methanosarcinaceae</taxon>
        <taxon>Methanolapillus</taxon>
    </lineage>
</organism>
<reference evidence="1 2" key="1">
    <citation type="submission" date="2023-07" db="EMBL/GenBank/DDBJ databases">
        <title>Closed genome sequence of Methanosarcinaceae archaeon Am2.</title>
        <authorList>
            <person name="Poehlein A."/>
            <person name="Protasov E."/>
            <person name="Platt K."/>
            <person name="Reeh H."/>
            <person name="Daniel R."/>
            <person name="Brune A."/>
        </authorList>
    </citation>
    <scope>NUCLEOTIDE SEQUENCE [LARGE SCALE GENOMIC DNA]</scope>
    <source>
        <strain evidence="1 2">Am2</strain>
    </source>
</reference>
<dbReference type="AlphaFoldDB" id="A0AA96V777"/>
<accession>A0AA96V777</accession>